<dbReference type="AlphaFoldDB" id="A0A9D2CST4"/>
<proteinExistence type="predicted"/>
<evidence type="ECO:0000256" key="1">
    <source>
        <dbReference type="SAM" id="MobiDB-lite"/>
    </source>
</evidence>
<dbReference type="EMBL" id="DXCQ01000038">
    <property type="protein sequence ID" value="HIY96977.1"/>
    <property type="molecule type" value="Genomic_DNA"/>
</dbReference>
<sequence>MTALEIVLLVFCIAFFAMALIACLIALSELRKVRYARIAGESRAQKKTLSVRAEQAHLFIAEGAATLIGAPDGSKTAANAVHSAEPAEPPVADIAENSVSGPEPEPVAESASAKAGQAAEELAVAAAAEENASAVEEDTVVIPVRGEEKKTFQQKYDALDPIVRARFDCVLAYLMEKPDCRKTQSNTSLTVKCKTDKVMRVLIRRGSVLLHFMLANNELNRFVREEGVKAIKISPVVVRLDNEEDEDLAKQTADITLDEIVAEQKYRKERLKEIRRERRRRKEAERAAAEAENRGEQGE</sequence>
<organism evidence="3 4">
    <name type="scientific">Candidatus Borkfalkia excrementigallinarum</name>
    <dbReference type="NCBI Taxonomy" id="2838506"/>
    <lineage>
        <taxon>Bacteria</taxon>
        <taxon>Bacillati</taxon>
        <taxon>Bacillota</taxon>
        <taxon>Clostridia</taxon>
        <taxon>Christensenellales</taxon>
        <taxon>Christensenellaceae</taxon>
        <taxon>Candidatus Borkfalkia</taxon>
    </lineage>
</organism>
<keyword evidence="2" id="KW-0812">Transmembrane</keyword>
<dbReference type="Proteomes" id="UP000886750">
    <property type="component" value="Unassembled WGS sequence"/>
</dbReference>
<protein>
    <submittedName>
        <fullName evidence="3">Uncharacterized protein</fullName>
    </submittedName>
</protein>
<evidence type="ECO:0000313" key="3">
    <source>
        <dbReference type="EMBL" id="HIY96977.1"/>
    </source>
</evidence>
<keyword evidence="2" id="KW-0472">Membrane</keyword>
<keyword evidence="2" id="KW-1133">Transmembrane helix</keyword>
<feature type="region of interest" description="Disordered" evidence="1">
    <location>
        <begin position="78"/>
        <end position="113"/>
    </location>
</feature>
<reference evidence="3" key="1">
    <citation type="journal article" date="2021" name="PeerJ">
        <title>Extensive microbial diversity within the chicken gut microbiome revealed by metagenomics and culture.</title>
        <authorList>
            <person name="Gilroy R."/>
            <person name="Ravi A."/>
            <person name="Getino M."/>
            <person name="Pursley I."/>
            <person name="Horton D.L."/>
            <person name="Alikhan N.F."/>
            <person name="Baker D."/>
            <person name="Gharbi K."/>
            <person name="Hall N."/>
            <person name="Watson M."/>
            <person name="Adriaenssens E.M."/>
            <person name="Foster-Nyarko E."/>
            <person name="Jarju S."/>
            <person name="Secka A."/>
            <person name="Antonio M."/>
            <person name="Oren A."/>
            <person name="Chaudhuri R.R."/>
            <person name="La Ragione R."/>
            <person name="Hildebrand F."/>
            <person name="Pallen M.J."/>
        </authorList>
    </citation>
    <scope>NUCLEOTIDE SEQUENCE</scope>
    <source>
        <strain evidence="3">1345</strain>
    </source>
</reference>
<gene>
    <name evidence="3" type="ORF">H9729_04750</name>
</gene>
<evidence type="ECO:0000256" key="2">
    <source>
        <dbReference type="SAM" id="Phobius"/>
    </source>
</evidence>
<feature type="region of interest" description="Disordered" evidence="1">
    <location>
        <begin position="277"/>
        <end position="299"/>
    </location>
</feature>
<accession>A0A9D2CST4</accession>
<reference evidence="3" key="2">
    <citation type="submission" date="2021-04" db="EMBL/GenBank/DDBJ databases">
        <authorList>
            <person name="Gilroy R."/>
        </authorList>
    </citation>
    <scope>NUCLEOTIDE SEQUENCE</scope>
    <source>
        <strain evidence="3">1345</strain>
    </source>
</reference>
<feature type="transmembrane region" description="Helical" evidence="2">
    <location>
        <begin position="6"/>
        <end position="27"/>
    </location>
</feature>
<name>A0A9D2CST4_9FIRM</name>
<comment type="caution">
    <text evidence="3">The sequence shown here is derived from an EMBL/GenBank/DDBJ whole genome shotgun (WGS) entry which is preliminary data.</text>
</comment>
<evidence type="ECO:0000313" key="4">
    <source>
        <dbReference type="Proteomes" id="UP000886750"/>
    </source>
</evidence>